<accession>A0ABU7YXF3</accession>
<organism evidence="2 3">
    <name type="scientific">Novilysobacter erysipheiresistens</name>
    <dbReference type="NCBI Taxonomy" id="1749332"/>
    <lineage>
        <taxon>Bacteria</taxon>
        <taxon>Pseudomonadati</taxon>
        <taxon>Pseudomonadota</taxon>
        <taxon>Gammaproteobacteria</taxon>
        <taxon>Lysobacterales</taxon>
        <taxon>Lysobacteraceae</taxon>
        <taxon>Novilysobacter</taxon>
    </lineage>
</organism>
<evidence type="ECO:0000313" key="3">
    <source>
        <dbReference type="Proteomes" id="UP001355056"/>
    </source>
</evidence>
<keyword evidence="1" id="KW-0812">Transmembrane</keyword>
<keyword evidence="1" id="KW-1133">Transmembrane helix</keyword>
<comment type="caution">
    <text evidence="2">The sequence shown here is derived from an EMBL/GenBank/DDBJ whole genome shotgun (WGS) entry which is preliminary data.</text>
</comment>
<dbReference type="RefSeq" id="WP_332615819.1">
    <property type="nucleotide sequence ID" value="NZ_JAXGFP010000003.1"/>
</dbReference>
<proteinExistence type="predicted"/>
<name>A0ABU7YXF3_9GAMM</name>
<dbReference type="Proteomes" id="UP001355056">
    <property type="component" value="Unassembled WGS sequence"/>
</dbReference>
<dbReference type="EMBL" id="JAXGFP010000003">
    <property type="protein sequence ID" value="MEG3183625.1"/>
    <property type="molecule type" value="Genomic_DNA"/>
</dbReference>
<evidence type="ECO:0000313" key="2">
    <source>
        <dbReference type="EMBL" id="MEG3183625.1"/>
    </source>
</evidence>
<evidence type="ECO:0000256" key="1">
    <source>
        <dbReference type="SAM" id="Phobius"/>
    </source>
</evidence>
<gene>
    <name evidence="2" type="ORF">SNE34_06345</name>
</gene>
<keyword evidence="3" id="KW-1185">Reference proteome</keyword>
<protein>
    <submittedName>
        <fullName evidence="2">Uncharacterized protein</fullName>
    </submittedName>
</protein>
<sequence>MKRYRWGHSMRGTGIQSAPKVPRWLALLLAVLGICLGVSVLWQGSPTVLDGTSERDSSVNTDPKDEATLAAAHEESLSAATSTRLDTWGGGYALAEKNFMAGKNELLARYGPESPQLASYVLEWSHACAQDLSRAEADAGGSSQAGAIMREFCKGVAPISDVESVNIYKQSVRTEFSMKLSQIERTQGVDSALDFAESYIKQAQDPYSVRAGLDYMVRAEVLSPPPSERSVGSERRLREIYEMARDSYICDLYGGCSATSPVSARFCLEVKCPHVTGYRQQVGNQLSRSDLSAFNWYVNAIRTLRN</sequence>
<feature type="transmembrane region" description="Helical" evidence="1">
    <location>
        <begin position="21"/>
        <end position="42"/>
    </location>
</feature>
<reference evidence="2 3" key="1">
    <citation type="journal article" date="2016" name="Int. J. Syst. Evol. Microbiol.">
        <title>Lysobacter erysipheiresistens sp. nov., an antagonist of powdery mildew, isolated from tobacco-cultivated soil.</title>
        <authorList>
            <person name="Xie B."/>
            <person name="Li T."/>
            <person name="Lin X."/>
            <person name="Wang C.J."/>
            <person name="Chen Y.J."/>
            <person name="Liu W.J."/>
            <person name="Zhao Z.W."/>
        </authorList>
    </citation>
    <scope>NUCLEOTIDE SEQUENCE [LARGE SCALE GENOMIC DNA]</scope>
    <source>
        <strain evidence="2 3">RS-LYSO-3</strain>
    </source>
</reference>
<keyword evidence="1" id="KW-0472">Membrane</keyword>